<reference evidence="1" key="1">
    <citation type="submission" date="2019-08" db="EMBL/GenBank/DDBJ databases">
        <authorList>
            <person name="Kucharzyk K."/>
            <person name="Murdoch R.W."/>
            <person name="Higgins S."/>
            <person name="Loffler F."/>
        </authorList>
    </citation>
    <scope>NUCLEOTIDE SEQUENCE</scope>
</reference>
<protein>
    <submittedName>
        <fullName evidence="1">Uncharacterized protein</fullName>
    </submittedName>
</protein>
<proteinExistence type="predicted"/>
<name>A0A644ZZ54_9ZZZZ</name>
<dbReference type="AlphaFoldDB" id="A0A644ZZ54"/>
<evidence type="ECO:0000313" key="1">
    <source>
        <dbReference type="EMBL" id="MPM45708.1"/>
    </source>
</evidence>
<gene>
    <name evidence="1" type="ORF">SDC9_92399</name>
</gene>
<dbReference type="EMBL" id="VSSQ01010984">
    <property type="protein sequence ID" value="MPM45708.1"/>
    <property type="molecule type" value="Genomic_DNA"/>
</dbReference>
<sequence>MIIPRYEGMVVFSLTAASAFVDPAISVVDAPVSGFIRVKDIYKIFTIGFFTSENAVFIKTTFII</sequence>
<organism evidence="1">
    <name type="scientific">bioreactor metagenome</name>
    <dbReference type="NCBI Taxonomy" id="1076179"/>
    <lineage>
        <taxon>unclassified sequences</taxon>
        <taxon>metagenomes</taxon>
        <taxon>ecological metagenomes</taxon>
    </lineage>
</organism>
<comment type="caution">
    <text evidence="1">The sequence shown here is derived from an EMBL/GenBank/DDBJ whole genome shotgun (WGS) entry which is preliminary data.</text>
</comment>
<accession>A0A644ZZ54</accession>